<gene>
    <name evidence="1" type="ORF">LIER_42265</name>
</gene>
<dbReference type="AlphaFoldDB" id="A0AAV3RMQ2"/>
<sequence length="249" mass="28050">MDQDKYSDNVVKEIDKMFKEVAKRHPLALGLALAPCCKEYCLSCSCRRSLDNQIVVYINQHMNGLDEFIEEYKEFLGGHGGLTFSFSICLQSIQDENSNLLVLEFFLLPGCYWTECISLLSGSLLAMIKELVSGYNVADEDFPGEELFPETCDSLKHDEIDCIQVSHSALSFAVTLTCGCDSDDVEECFLDNDEAVVDFFLPAKLSYENEESFEDEESSDYPLVLWNHDAGKRHGVEELVSNLSLNVSR</sequence>
<evidence type="ECO:0000313" key="2">
    <source>
        <dbReference type="Proteomes" id="UP001454036"/>
    </source>
</evidence>
<keyword evidence="2" id="KW-1185">Reference proteome</keyword>
<evidence type="ECO:0000313" key="1">
    <source>
        <dbReference type="EMBL" id="GAA0180793.1"/>
    </source>
</evidence>
<dbReference type="EMBL" id="BAABME010028631">
    <property type="protein sequence ID" value="GAA0180793.1"/>
    <property type="molecule type" value="Genomic_DNA"/>
</dbReference>
<protein>
    <submittedName>
        <fullName evidence="1">Uncharacterized protein</fullName>
    </submittedName>
</protein>
<comment type="caution">
    <text evidence="1">The sequence shown here is derived from an EMBL/GenBank/DDBJ whole genome shotgun (WGS) entry which is preliminary data.</text>
</comment>
<accession>A0AAV3RMQ2</accession>
<organism evidence="1 2">
    <name type="scientific">Lithospermum erythrorhizon</name>
    <name type="common">Purple gromwell</name>
    <name type="synonym">Lithospermum officinale var. erythrorhizon</name>
    <dbReference type="NCBI Taxonomy" id="34254"/>
    <lineage>
        <taxon>Eukaryota</taxon>
        <taxon>Viridiplantae</taxon>
        <taxon>Streptophyta</taxon>
        <taxon>Embryophyta</taxon>
        <taxon>Tracheophyta</taxon>
        <taxon>Spermatophyta</taxon>
        <taxon>Magnoliopsida</taxon>
        <taxon>eudicotyledons</taxon>
        <taxon>Gunneridae</taxon>
        <taxon>Pentapetalae</taxon>
        <taxon>asterids</taxon>
        <taxon>lamiids</taxon>
        <taxon>Boraginales</taxon>
        <taxon>Boraginaceae</taxon>
        <taxon>Boraginoideae</taxon>
        <taxon>Lithospermeae</taxon>
        <taxon>Lithospermum</taxon>
    </lineage>
</organism>
<reference evidence="1 2" key="1">
    <citation type="submission" date="2024-01" db="EMBL/GenBank/DDBJ databases">
        <title>The complete chloroplast genome sequence of Lithospermum erythrorhizon: insights into the phylogenetic relationship among Boraginaceae species and the maternal lineages of purple gromwells.</title>
        <authorList>
            <person name="Okada T."/>
            <person name="Watanabe K."/>
        </authorList>
    </citation>
    <scope>NUCLEOTIDE SEQUENCE [LARGE SCALE GENOMIC DNA]</scope>
</reference>
<proteinExistence type="predicted"/>
<dbReference type="Proteomes" id="UP001454036">
    <property type="component" value="Unassembled WGS sequence"/>
</dbReference>
<name>A0AAV3RMQ2_LITER</name>